<gene>
    <name evidence="1" type="ORF">S01H1_04105</name>
</gene>
<feature type="non-terminal residue" evidence="1">
    <location>
        <position position="1"/>
    </location>
</feature>
<organism evidence="1">
    <name type="scientific">marine sediment metagenome</name>
    <dbReference type="NCBI Taxonomy" id="412755"/>
    <lineage>
        <taxon>unclassified sequences</taxon>
        <taxon>metagenomes</taxon>
        <taxon>ecological metagenomes</taxon>
    </lineage>
</organism>
<proteinExistence type="predicted"/>
<sequence>SPAIVVVSVSMLAKDVLPVSCLAAVAAPAGRGRLATDTGRVPELEATDIGCGLSGG</sequence>
<name>X0SN44_9ZZZZ</name>
<dbReference type="AlphaFoldDB" id="X0SN44"/>
<comment type="caution">
    <text evidence="1">The sequence shown here is derived from an EMBL/GenBank/DDBJ whole genome shotgun (WGS) entry which is preliminary data.</text>
</comment>
<reference evidence="1" key="1">
    <citation type="journal article" date="2014" name="Front. Microbiol.">
        <title>High frequency of phylogenetically diverse reductive dehalogenase-homologous genes in deep subseafloor sedimentary metagenomes.</title>
        <authorList>
            <person name="Kawai M."/>
            <person name="Futagami T."/>
            <person name="Toyoda A."/>
            <person name="Takaki Y."/>
            <person name="Nishi S."/>
            <person name="Hori S."/>
            <person name="Arai W."/>
            <person name="Tsubouchi T."/>
            <person name="Morono Y."/>
            <person name="Uchiyama I."/>
            <person name="Ito T."/>
            <person name="Fujiyama A."/>
            <person name="Inagaki F."/>
            <person name="Takami H."/>
        </authorList>
    </citation>
    <scope>NUCLEOTIDE SEQUENCE</scope>
    <source>
        <strain evidence="1">Expedition CK06-06</strain>
    </source>
</reference>
<accession>X0SN44</accession>
<protein>
    <submittedName>
        <fullName evidence="1">Uncharacterized protein</fullName>
    </submittedName>
</protein>
<evidence type="ECO:0000313" key="1">
    <source>
        <dbReference type="EMBL" id="GAF82493.1"/>
    </source>
</evidence>
<dbReference type="EMBL" id="BARS01002186">
    <property type="protein sequence ID" value="GAF82493.1"/>
    <property type="molecule type" value="Genomic_DNA"/>
</dbReference>